<organism evidence="2 3">
    <name type="scientific">Geodia barretti</name>
    <name type="common">Barrett's horny sponge</name>
    <dbReference type="NCBI Taxonomy" id="519541"/>
    <lineage>
        <taxon>Eukaryota</taxon>
        <taxon>Metazoa</taxon>
        <taxon>Porifera</taxon>
        <taxon>Demospongiae</taxon>
        <taxon>Heteroscleromorpha</taxon>
        <taxon>Tetractinellida</taxon>
        <taxon>Astrophorina</taxon>
        <taxon>Geodiidae</taxon>
        <taxon>Geodia</taxon>
    </lineage>
</organism>
<feature type="coiled-coil region" evidence="1">
    <location>
        <begin position="137"/>
        <end position="178"/>
    </location>
</feature>
<dbReference type="EMBL" id="CASHTH010002066">
    <property type="protein sequence ID" value="CAI8024240.1"/>
    <property type="molecule type" value="Genomic_DNA"/>
</dbReference>
<protein>
    <submittedName>
        <fullName evidence="2">Uncharacterized protein</fullName>
    </submittedName>
</protein>
<name>A0AA35S695_GEOBA</name>
<comment type="caution">
    <text evidence="2">The sequence shown here is derived from an EMBL/GenBank/DDBJ whole genome shotgun (WGS) entry which is preliminary data.</text>
</comment>
<keyword evidence="3" id="KW-1185">Reference proteome</keyword>
<sequence>MRTQSGFSHDLYFLGATEAARAYLALQKRNEEMCIHELNAAKAEACRKRPELELESRDLAHQIMSRERKYREQVSDVNEIMTNRSKVKISLNETEAELQSVLGKTQQCEQNRLRLEERTKESLNEFVTDMNGLSTSLEEVKQALACENEKKRHLSRKCDEIEEDVIRAKNKMEIAEKVLSDAVSRLESEIDFEKRIGSKHCGSKEKS</sequence>
<evidence type="ECO:0000313" key="2">
    <source>
        <dbReference type="EMBL" id="CAI8024240.1"/>
    </source>
</evidence>
<dbReference type="Proteomes" id="UP001174909">
    <property type="component" value="Unassembled WGS sequence"/>
</dbReference>
<evidence type="ECO:0000256" key="1">
    <source>
        <dbReference type="SAM" id="Coils"/>
    </source>
</evidence>
<proteinExistence type="predicted"/>
<gene>
    <name evidence="2" type="ORF">GBAR_LOCUS14097</name>
</gene>
<reference evidence="2" key="1">
    <citation type="submission" date="2023-03" db="EMBL/GenBank/DDBJ databases">
        <authorList>
            <person name="Steffen K."/>
            <person name="Cardenas P."/>
        </authorList>
    </citation>
    <scope>NUCLEOTIDE SEQUENCE</scope>
</reference>
<accession>A0AA35S695</accession>
<dbReference type="AlphaFoldDB" id="A0AA35S695"/>
<evidence type="ECO:0000313" key="3">
    <source>
        <dbReference type="Proteomes" id="UP001174909"/>
    </source>
</evidence>
<keyword evidence="1" id="KW-0175">Coiled coil</keyword>